<accession>A0A7T7XPZ3</accession>
<dbReference type="EMBL" id="CP067089">
    <property type="protein sequence ID" value="QQO10381.1"/>
    <property type="molecule type" value="Genomic_DNA"/>
</dbReference>
<evidence type="ECO:0000313" key="1">
    <source>
        <dbReference type="EMBL" id="QQO10381.1"/>
    </source>
</evidence>
<reference evidence="1" key="1">
    <citation type="submission" date="2021-01" db="EMBL/GenBank/DDBJ databases">
        <title>Description of Breznakiella homolactica.</title>
        <authorList>
            <person name="Song Y."/>
            <person name="Brune A."/>
        </authorList>
    </citation>
    <scope>NUCLEOTIDE SEQUENCE</scope>
    <source>
        <strain evidence="1">RmG30</strain>
    </source>
</reference>
<organism evidence="1 2">
    <name type="scientific">Breznakiella homolactica</name>
    <dbReference type="NCBI Taxonomy" id="2798577"/>
    <lineage>
        <taxon>Bacteria</taxon>
        <taxon>Pseudomonadati</taxon>
        <taxon>Spirochaetota</taxon>
        <taxon>Spirochaetia</taxon>
        <taxon>Spirochaetales</taxon>
        <taxon>Breznakiellaceae</taxon>
        <taxon>Breznakiella</taxon>
    </lineage>
</organism>
<dbReference type="KEGG" id="bhc:JFL75_05535"/>
<dbReference type="Proteomes" id="UP000595917">
    <property type="component" value="Chromosome"/>
</dbReference>
<evidence type="ECO:0000313" key="2">
    <source>
        <dbReference type="Proteomes" id="UP000595917"/>
    </source>
</evidence>
<keyword evidence="2" id="KW-1185">Reference proteome</keyword>
<name>A0A7T7XPZ3_9SPIR</name>
<gene>
    <name evidence="1" type="ORF">JFL75_05535</name>
</gene>
<protein>
    <submittedName>
        <fullName evidence="1">Uncharacterized protein</fullName>
    </submittedName>
</protein>
<proteinExistence type="predicted"/>
<sequence length="66" mass="7655">MFNDEFIGLIINDMPGSAEAIRNIENKIIDVKIRDDSKVRFAQKLIKRAVSSDYDKFIPLLQKMLQ</sequence>
<dbReference type="RefSeq" id="WP_215627685.1">
    <property type="nucleotide sequence ID" value="NZ_CP067089.2"/>
</dbReference>
<dbReference type="AlphaFoldDB" id="A0A7T7XPZ3"/>